<accession>A0A1C6T6Y4</accession>
<reference evidence="1 3" key="2">
    <citation type="submission" date="2018-08" db="EMBL/GenBank/DDBJ databases">
        <title>Streptomyces kandeliansis sp. nov., an endophytic bacterium isolated from mangrove plant.</title>
        <authorList>
            <person name="Wang R."/>
        </authorList>
    </citation>
    <scope>NUCLEOTIDE SEQUENCE [LARGE SCALE GENOMIC DNA]</scope>
    <source>
        <strain evidence="1">110B</strain>
        <strain evidence="3">H14(2018)</strain>
    </source>
</reference>
<proteinExistence type="predicted"/>
<dbReference type="Proteomes" id="UP000471364">
    <property type="component" value="Unassembled WGS sequence"/>
</dbReference>
<protein>
    <recommendedName>
        <fullName evidence="5">Flavin reductase</fullName>
    </recommendedName>
</protein>
<dbReference type="EMBL" id="WAAR01000044">
    <property type="protein sequence ID" value="KAB1115830.1"/>
    <property type="molecule type" value="Genomic_DNA"/>
</dbReference>
<dbReference type="EMBL" id="CP031263">
    <property type="protein sequence ID" value="AXH90517.1"/>
    <property type="molecule type" value="Genomic_DNA"/>
</dbReference>
<name>A0A1C6T6Y4_9ACTN</name>
<reference evidence="2 4" key="3">
    <citation type="submission" date="2019-09" db="EMBL/GenBank/DDBJ databases">
        <title>High taxonomic diversity of Micromonospora strains isolated from Medicago sativa nodules in different geographical locations.</title>
        <authorList>
            <person name="Martinez-Hidalgo P."/>
            <person name="Flores-Felix J.D."/>
            <person name="Velazquez E."/>
            <person name="Brau L."/>
            <person name="Trujillo M.E."/>
            <person name="Martinez-Molina E."/>
        </authorList>
    </citation>
    <scope>NUCLEOTIDE SEQUENCE [LARGE SCALE GENOMIC DNA]</scope>
    <source>
        <strain evidence="2 4">ALFB5</strain>
    </source>
</reference>
<evidence type="ECO:0000313" key="1">
    <source>
        <dbReference type="EMBL" id="AXH90517.1"/>
    </source>
</evidence>
<organism evidence="1 3">
    <name type="scientific">Micromonospora aurantiaca</name>
    <name type="common">nom. illeg.</name>
    <dbReference type="NCBI Taxonomy" id="47850"/>
    <lineage>
        <taxon>Bacteria</taxon>
        <taxon>Bacillati</taxon>
        <taxon>Actinomycetota</taxon>
        <taxon>Actinomycetes</taxon>
        <taxon>Micromonosporales</taxon>
        <taxon>Micromonosporaceae</taxon>
        <taxon>Micromonospora</taxon>
    </lineage>
</organism>
<dbReference type="RefSeq" id="WP_013283937.1">
    <property type="nucleotide sequence ID" value="NZ_CBDRIO010000005.1"/>
</dbReference>
<gene>
    <name evidence="1" type="ORF">DVH21_11580</name>
    <name evidence="2" type="ORF">F6X54_12190</name>
</gene>
<evidence type="ECO:0008006" key="5">
    <source>
        <dbReference type="Google" id="ProtNLM"/>
    </source>
</evidence>
<sequence>MTPGAEVSGSTGGEHVPVTPDWTCGSCGDDWPCATKRHHLLREYQVDRASLSVYLGSCLAAATQDLRSVPVTALQDRFIGWVPRGPRIAEA</sequence>
<evidence type="ECO:0000313" key="3">
    <source>
        <dbReference type="Proteomes" id="UP000253958"/>
    </source>
</evidence>
<evidence type="ECO:0000313" key="4">
    <source>
        <dbReference type="Proteomes" id="UP000471364"/>
    </source>
</evidence>
<reference evidence="1 3" key="1">
    <citation type="submission" date="2018-07" db="EMBL/GenBank/DDBJ databases">
        <authorList>
            <person name="Ye Y."/>
        </authorList>
    </citation>
    <scope>NUCLEOTIDE SEQUENCE [LARGE SCALE GENOMIC DNA]</scope>
    <source>
        <strain evidence="1">110B</strain>
        <strain evidence="3">H14(2018)</strain>
    </source>
</reference>
<dbReference type="OMA" id="ARPSWDC"/>
<dbReference type="AlphaFoldDB" id="A0A1C6T6Y4"/>
<dbReference type="Proteomes" id="UP000253958">
    <property type="component" value="Chromosome"/>
</dbReference>
<evidence type="ECO:0000313" key="2">
    <source>
        <dbReference type="EMBL" id="KAB1115830.1"/>
    </source>
</evidence>
<keyword evidence="4" id="KW-1185">Reference proteome</keyword>